<organism evidence="5 6">
    <name type="scientific">Glacieibacterium frigidum</name>
    <dbReference type="NCBI Taxonomy" id="2593303"/>
    <lineage>
        <taxon>Bacteria</taxon>
        <taxon>Pseudomonadati</taxon>
        <taxon>Pseudomonadota</taxon>
        <taxon>Alphaproteobacteria</taxon>
        <taxon>Sphingomonadales</taxon>
        <taxon>Sphingosinicellaceae</taxon>
        <taxon>Glacieibacterium</taxon>
    </lineage>
</organism>
<accession>A0A552U7D9</accession>
<comment type="caution">
    <text evidence="5">The sequence shown here is derived from an EMBL/GenBank/DDBJ whole genome shotgun (WGS) entry which is preliminary data.</text>
</comment>
<evidence type="ECO:0000256" key="2">
    <source>
        <dbReference type="ARBA" id="ARBA00023125"/>
    </source>
</evidence>
<dbReference type="PANTHER" id="PTHR47893:SF1">
    <property type="entry name" value="REGULATORY PROTEIN PCHR"/>
    <property type="match status" value="1"/>
</dbReference>
<evidence type="ECO:0000256" key="3">
    <source>
        <dbReference type="ARBA" id="ARBA00023163"/>
    </source>
</evidence>
<proteinExistence type="predicted"/>
<dbReference type="Pfam" id="PF12833">
    <property type="entry name" value="HTH_18"/>
    <property type="match status" value="1"/>
</dbReference>
<dbReference type="PROSITE" id="PS00041">
    <property type="entry name" value="HTH_ARAC_FAMILY_1"/>
    <property type="match status" value="1"/>
</dbReference>
<dbReference type="OrthoDB" id="644174at2"/>
<gene>
    <name evidence="5" type="ORF">FMM06_10430</name>
</gene>
<dbReference type="Proteomes" id="UP000317894">
    <property type="component" value="Unassembled WGS sequence"/>
</dbReference>
<dbReference type="InterPro" id="IPR053142">
    <property type="entry name" value="PchR_regulatory_protein"/>
</dbReference>
<sequence length="255" mass="27938">MSDASVFDTVRLMEIVHVSPEMVTLIGAGPLPVAEFPADPVALMFVDARVMVVAAPDCRAELDGGFALVVAREALDRLFGWGARACDGGRYHLSHQLRRVTEALLSRDRVGEALKTYRLAKSIELLCETVPEITAGTLVPDIPLGPVDTRRILMARQIIDERWSEPLTLAAIARACGLNRAKLTRGFRALFSSSVAEALLERRLDEARRALLTTDLPVGQVAYRNGYLNNASFTRAFGRRYGQSPTDCRARAMAA</sequence>
<dbReference type="InterPro" id="IPR018062">
    <property type="entry name" value="HTH_AraC-typ_CS"/>
</dbReference>
<evidence type="ECO:0000313" key="6">
    <source>
        <dbReference type="Proteomes" id="UP000317894"/>
    </source>
</evidence>
<dbReference type="PANTHER" id="PTHR47893">
    <property type="entry name" value="REGULATORY PROTEIN PCHR"/>
    <property type="match status" value="1"/>
</dbReference>
<dbReference type="SUPFAM" id="SSF46689">
    <property type="entry name" value="Homeodomain-like"/>
    <property type="match status" value="2"/>
</dbReference>
<evidence type="ECO:0000259" key="4">
    <source>
        <dbReference type="PROSITE" id="PS01124"/>
    </source>
</evidence>
<dbReference type="GO" id="GO:0043565">
    <property type="term" value="F:sequence-specific DNA binding"/>
    <property type="evidence" value="ECO:0007669"/>
    <property type="project" value="InterPro"/>
</dbReference>
<dbReference type="InterPro" id="IPR018060">
    <property type="entry name" value="HTH_AraC"/>
</dbReference>
<feature type="domain" description="HTH araC/xylS-type" evidence="4">
    <location>
        <begin position="153"/>
        <end position="251"/>
    </location>
</feature>
<dbReference type="AlphaFoldDB" id="A0A552U7D9"/>
<protein>
    <submittedName>
        <fullName evidence="5">Helix-turn-helix transcriptional regulator</fullName>
    </submittedName>
</protein>
<evidence type="ECO:0000313" key="5">
    <source>
        <dbReference type="EMBL" id="TRW14135.1"/>
    </source>
</evidence>
<dbReference type="Gene3D" id="1.10.10.60">
    <property type="entry name" value="Homeodomain-like"/>
    <property type="match status" value="2"/>
</dbReference>
<dbReference type="RefSeq" id="WP_144237341.1">
    <property type="nucleotide sequence ID" value="NZ_VJWA01000002.1"/>
</dbReference>
<keyword evidence="2" id="KW-0238">DNA-binding</keyword>
<dbReference type="InterPro" id="IPR009057">
    <property type="entry name" value="Homeodomain-like_sf"/>
</dbReference>
<dbReference type="SMART" id="SM00342">
    <property type="entry name" value="HTH_ARAC"/>
    <property type="match status" value="1"/>
</dbReference>
<reference evidence="5 6" key="1">
    <citation type="submission" date="2019-07" db="EMBL/GenBank/DDBJ databases">
        <title>Novel species isolated from glacier.</title>
        <authorList>
            <person name="Liu Q."/>
            <person name="Xin Y.-H."/>
        </authorList>
    </citation>
    <scope>NUCLEOTIDE SEQUENCE [LARGE SCALE GENOMIC DNA]</scope>
    <source>
        <strain evidence="5 6">LB1R16</strain>
    </source>
</reference>
<keyword evidence="3" id="KW-0804">Transcription</keyword>
<dbReference type="GO" id="GO:0003700">
    <property type="term" value="F:DNA-binding transcription factor activity"/>
    <property type="evidence" value="ECO:0007669"/>
    <property type="project" value="InterPro"/>
</dbReference>
<name>A0A552U7D9_9SPHN</name>
<evidence type="ECO:0000256" key="1">
    <source>
        <dbReference type="ARBA" id="ARBA00023015"/>
    </source>
</evidence>
<keyword evidence="1" id="KW-0805">Transcription regulation</keyword>
<dbReference type="EMBL" id="VJWA01000002">
    <property type="protein sequence ID" value="TRW14135.1"/>
    <property type="molecule type" value="Genomic_DNA"/>
</dbReference>
<keyword evidence="6" id="KW-1185">Reference proteome</keyword>
<dbReference type="PROSITE" id="PS01124">
    <property type="entry name" value="HTH_ARAC_FAMILY_2"/>
    <property type="match status" value="1"/>
</dbReference>